<proteinExistence type="predicted"/>
<dbReference type="Proteomes" id="UP001235939">
    <property type="component" value="Chromosome 02"/>
</dbReference>
<evidence type="ECO:0000313" key="1">
    <source>
        <dbReference type="EMBL" id="UYV64121.1"/>
    </source>
</evidence>
<protein>
    <submittedName>
        <fullName evidence="1">PRUNE</fullName>
    </submittedName>
</protein>
<reference evidence="1 2" key="1">
    <citation type="submission" date="2022-01" db="EMBL/GenBank/DDBJ databases">
        <title>A chromosomal length assembly of Cordylochernes scorpioides.</title>
        <authorList>
            <person name="Zeh D."/>
            <person name="Zeh J."/>
        </authorList>
    </citation>
    <scope>NUCLEOTIDE SEQUENCE [LARGE SCALE GENOMIC DNA]</scope>
    <source>
        <strain evidence="1">IN4F17</strain>
        <tissue evidence="1">Whole Body</tissue>
    </source>
</reference>
<evidence type="ECO:0000313" key="2">
    <source>
        <dbReference type="Proteomes" id="UP001235939"/>
    </source>
</evidence>
<sequence length="110" mass="12337">MSGSCEAKVDHFTAVHVVLGNEACDLDSAVSALSMALQLHKLNEVHEDSAPSYKAIYCYMNEFKLGRKSKQDEPCPGWSVNIREIAETISLDRVHHILHVKLQMKKLCAR</sequence>
<gene>
    <name evidence="1" type="ORF">LAZ67_2006620</name>
</gene>
<dbReference type="EMBL" id="CP092864">
    <property type="protein sequence ID" value="UYV64121.1"/>
    <property type="molecule type" value="Genomic_DNA"/>
</dbReference>
<name>A0ABY6K5I4_9ARAC</name>
<organism evidence="1 2">
    <name type="scientific">Cordylochernes scorpioides</name>
    <dbReference type="NCBI Taxonomy" id="51811"/>
    <lineage>
        <taxon>Eukaryota</taxon>
        <taxon>Metazoa</taxon>
        <taxon>Ecdysozoa</taxon>
        <taxon>Arthropoda</taxon>
        <taxon>Chelicerata</taxon>
        <taxon>Arachnida</taxon>
        <taxon>Pseudoscorpiones</taxon>
        <taxon>Cheliferoidea</taxon>
        <taxon>Chernetidae</taxon>
        <taxon>Cordylochernes</taxon>
    </lineage>
</organism>
<dbReference type="Gene3D" id="3.90.1640.10">
    <property type="entry name" value="inorganic pyrophosphatase (n-terminal core)"/>
    <property type="match status" value="1"/>
</dbReference>
<keyword evidence="2" id="KW-1185">Reference proteome</keyword>
<accession>A0ABY6K5I4</accession>